<feature type="compositionally biased region" description="Polar residues" evidence="4">
    <location>
        <begin position="299"/>
        <end position="311"/>
    </location>
</feature>
<feature type="compositionally biased region" description="Acidic residues" evidence="4">
    <location>
        <begin position="355"/>
        <end position="364"/>
    </location>
</feature>
<dbReference type="VEuPathDB" id="FungiDB:SPBR_02277"/>
<dbReference type="InterPro" id="IPR030564">
    <property type="entry name" value="Myotubularin"/>
</dbReference>
<evidence type="ECO:0000256" key="1">
    <source>
        <dbReference type="ARBA" id="ARBA00007471"/>
    </source>
</evidence>
<feature type="binding site" evidence="3">
    <location>
        <begin position="417"/>
        <end position="418"/>
    </location>
    <ligand>
        <name>substrate</name>
    </ligand>
</feature>
<dbReference type="GO" id="GO:0005737">
    <property type="term" value="C:cytoplasm"/>
    <property type="evidence" value="ECO:0007669"/>
    <property type="project" value="TreeGrafter"/>
</dbReference>
<dbReference type="InterPro" id="IPR016130">
    <property type="entry name" value="Tyr_Pase_AS"/>
</dbReference>
<reference evidence="6 7" key="1">
    <citation type="journal article" date="2014" name="BMC Genomics">
        <title>Comparative genomics of the major fungal agents of human and animal Sporotrichosis: Sporothrix schenckii and Sporothrix brasiliensis.</title>
        <authorList>
            <person name="Teixeira M.M."/>
            <person name="de Almeida L.G."/>
            <person name="Kubitschek-Barreira P."/>
            <person name="Alves F.L."/>
            <person name="Kioshima E.S."/>
            <person name="Abadio A.K."/>
            <person name="Fernandes L."/>
            <person name="Derengowski L.S."/>
            <person name="Ferreira K.S."/>
            <person name="Souza R.C."/>
            <person name="Ruiz J.C."/>
            <person name="de Andrade N.C."/>
            <person name="Paes H.C."/>
            <person name="Nicola A.M."/>
            <person name="Albuquerque P."/>
            <person name="Gerber A.L."/>
            <person name="Martins V.P."/>
            <person name="Peconick L.D."/>
            <person name="Neto A.V."/>
            <person name="Chaucanez C.B."/>
            <person name="Silva P.A."/>
            <person name="Cunha O.L."/>
            <person name="de Oliveira F.F."/>
            <person name="dos Santos T.C."/>
            <person name="Barros A.L."/>
            <person name="Soares M.A."/>
            <person name="de Oliveira L.M."/>
            <person name="Marini M.M."/>
            <person name="Villalobos-Duno H."/>
            <person name="Cunha M.M."/>
            <person name="de Hoog S."/>
            <person name="da Silveira J.F."/>
            <person name="Henrissat B."/>
            <person name="Nino-Vega G.A."/>
            <person name="Cisalpino P.S."/>
            <person name="Mora-Montes H.M."/>
            <person name="Almeida S.R."/>
            <person name="Stajich J.E."/>
            <person name="Lopes-Bezerra L.M."/>
            <person name="Vasconcelos A.T."/>
            <person name="Felipe M.S."/>
        </authorList>
    </citation>
    <scope>NUCLEOTIDE SEQUENCE [LARGE SCALE GENOMIC DNA]</scope>
    <source>
        <strain evidence="6 7">5110</strain>
    </source>
</reference>
<feature type="compositionally biased region" description="Low complexity" evidence="4">
    <location>
        <begin position="312"/>
        <end position="321"/>
    </location>
</feature>
<feature type="region of interest" description="Disordered" evidence="4">
    <location>
        <begin position="899"/>
        <end position="996"/>
    </location>
</feature>
<dbReference type="PROSITE" id="PS00383">
    <property type="entry name" value="TYR_PHOSPHATASE_1"/>
    <property type="match status" value="1"/>
</dbReference>
<keyword evidence="7" id="KW-1185">Reference proteome</keyword>
<organism evidence="6 7">
    <name type="scientific">Sporothrix brasiliensis 5110</name>
    <dbReference type="NCBI Taxonomy" id="1398154"/>
    <lineage>
        <taxon>Eukaryota</taxon>
        <taxon>Fungi</taxon>
        <taxon>Dikarya</taxon>
        <taxon>Ascomycota</taxon>
        <taxon>Pezizomycotina</taxon>
        <taxon>Sordariomycetes</taxon>
        <taxon>Sordariomycetidae</taxon>
        <taxon>Ophiostomatales</taxon>
        <taxon>Ophiostomataceae</taxon>
        <taxon>Sporothrix</taxon>
    </lineage>
</organism>
<dbReference type="PROSITE" id="PS51339">
    <property type="entry name" value="PPASE_MYOTUBULARIN"/>
    <property type="match status" value="1"/>
</dbReference>
<dbReference type="HOGENOM" id="CLU_001839_5_1_1"/>
<gene>
    <name evidence="6" type="ORF">SPBR_02277</name>
</gene>
<dbReference type="Proteomes" id="UP000031575">
    <property type="component" value="Unassembled WGS sequence"/>
</dbReference>
<feature type="compositionally biased region" description="Gly residues" evidence="4">
    <location>
        <begin position="957"/>
        <end position="978"/>
    </location>
</feature>
<evidence type="ECO:0000259" key="5">
    <source>
        <dbReference type="PROSITE" id="PS51339"/>
    </source>
</evidence>
<accession>A0A0C2FPY1</accession>
<feature type="region of interest" description="Disordered" evidence="4">
    <location>
        <begin position="47"/>
        <end position="97"/>
    </location>
</feature>
<dbReference type="InterPro" id="IPR010569">
    <property type="entry name" value="Myotubularin-like_Pase_dom"/>
</dbReference>
<evidence type="ECO:0000256" key="2">
    <source>
        <dbReference type="PIRSR" id="PIRSR630564-1"/>
    </source>
</evidence>
<dbReference type="InterPro" id="IPR029021">
    <property type="entry name" value="Prot-tyrosine_phosphatase-like"/>
</dbReference>
<dbReference type="PANTHER" id="PTHR10807:SF128">
    <property type="entry name" value="PHOSPHATIDYLINOSITOL-3,5-BISPHOSPHATE 3-PHOSPHATASE"/>
    <property type="match status" value="1"/>
</dbReference>
<dbReference type="Gene3D" id="2.30.29.30">
    <property type="entry name" value="Pleckstrin-homology domain (PH domain)/Phosphotyrosine-binding domain (PTB)"/>
    <property type="match status" value="1"/>
</dbReference>
<dbReference type="GO" id="GO:0016020">
    <property type="term" value="C:membrane"/>
    <property type="evidence" value="ECO:0007669"/>
    <property type="project" value="TreeGrafter"/>
</dbReference>
<feature type="compositionally biased region" description="Low complexity" evidence="4">
    <location>
        <begin position="777"/>
        <end position="801"/>
    </location>
</feature>
<dbReference type="OrthoDB" id="271628at2759"/>
<comment type="similarity">
    <text evidence="1">Belongs to the protein-tyrosine phosphatase family. Non-receptor class myotubularin subfamily.</text>
</comment>
<protein>
    <submittedName>
        <fullName evidence="6">Myotubularin-like protein</fullName>
    </submittedName>
</protein>
<dbReference type="EMBL" id="AWTV01000006">
    <property type="protein sequence ID" value="KIH93108.1"/>
    <property type="molecule type" value="Genomic_DNA"/>
</dbReference>
<evidence type="ECO:0000313" key="7">
    <source>
        <dbReference type="Proteomes" id="UP000031575"/>
    </source>
</evidence>
<dbReference type="AlphaFoldDB" id="A0A0C2FPY1"/>
<evidence type="ECO:0000256" key="3">
    <source>
        <dbReference type="PIRSR" id="PIRSR630564-2"/>
    </source>
</evidence>
<feature type="region of interest" description="Disordered" evidence="4">
    <location>
        <begin position="347"/>
        <end position="371"/>
    </location>
</feature>
<feature type="compositionally biased region" description="Low complexity" evidence="4">
    <location>
        <begin position="907"/>
        <end position="929"/>
    </location>
</feature>
<proteinExistence type="inferred from homology"/>
<dbReference type="RefSeq" id="XP_040621118.1">
    <property type="nucleotide sequence ID" value="XM_040760580.1"/>
</dbReference>
<dbReference type="InterPro" id="IPR011993">
    <property type="entry name" value="PH-like_dom_sf"/>
</dbReference>
<sequence length="996" mass="107142">MTAWTPSSYTIENVSVLSAGTSTRGTLKLTNFHIVFCAPIPTPPLARAASSTASSAATPPPPPPKDSPTRTSNDSSSIPSDASKQKPQPPTPAPVRQRESWITYPIIAHCTFRPTPSSSGVPSSIRIRCRDFNIVCFSFADEKQAREAFEFIRSRTCRLGSIEKLYAFSYAPARQEKDLCGWDVYDARAEFRRQGISEKLPDRGWRISHINKDYTFSPTYPSLLVVPSKISDNVLKYAGQFRSRARIPALTYYHPITQCSITRSSQPLVGVRNNRSIQDERLVSACFYKSTAVFSGDATHSSIRNNGSNTATSDSSTPSGESGSGSGDTMIVTYDGVAEAVAIVDKMGGSGGDDSATEADDGSDDNPASRIFGARRDNLIVDARPAINSLAMQVVGKGSENMDHYKSATKMFLSIDNIHVMRESLNKVIEAVKDADISPLPPSQDLLAKSGWLKHIRGILTGSQTIARQVGVSAAHVLIHCSDGWDRTSQLSGLAQIMLDPYFRTIDGFIVLVEKDWLSFGHMFQQRSGHLNSEKWFVTQNDAMAGTKIEPGESDGRNEVFDNAVASARRFFKKSLSQDKEESDGDGAAEDAGSRSAPVEESQATRPREISPVFHQFLDATYQLLRQYPTRFEFNERFLRRLLYHLYSCQYGTFLYNNERQRLEAKVRERTSSVWDYFLSRRAEFTNPQYDASAMAAATNGSNEGNGRQDDRLLFPKLDEIRWWHQAFNRTDQDMNSALNAAAAAAVERNVNYHATMTATAAAPATVIVTPGDDDPAAPSGPTARSARSSRSLSPRRGASPASPPSFQTSQSAGAELATTATTTTATTINVPNAATARALLASPIDDNVDSIPSFQRSGSSTNEPSAFAALRDGFAGLGLGQKVGGVLGTLSAVGSSIGNGNGNGSNTGNATNTVHESGGSVSGTRSGTPASNINGRESLFGLADADGEKDNATSSGGSGSGSGSGGVFDSFVGGGGSRRSRQMNRSSGEQELRDM</sequence>
<dbReference type="GO" id="GO:0004438">
    <property type="term" value="F:phosphatidylinositol-3-phosphate phosphatase activity"/>
    <property type="evidence" value="ECO:0007669"/>
    <property type="project" value="TreeGrafter"/>
</dbReference>
<feature type="region of interest" description="Disordered" evidence="4">
    <location>
        <begin position="299"/>
        <end position="329"/>
    </location>
</feature>
<feature type="active site" description="Phosphocysteine intermediate" evidence="2">
    <location>
        <position position="481"/>
    </location>
</feature>
<name>A0A0C2FPY1_9PEZI</name>
<feature type="domain" description="Myotubularin phosphatase" evidence="5">
    <location>
        <begin position="181"/>
        <end position="728"/>
    </location>
</feature>
<evidence type="ECO:0000313" key="6">
    <source>
        <dbReference type="EMBL" id="KIH93108.1"/>
    </source>
</evidence>
<feature type="compositionally biased region" description="Low complexity" evidence="4">
    <location>
        <begin position="47"/>
        <end position="57"/>
    </location>
</feature>
<feature type="binding site" evidence="3">
    <location>
        <begin position="481"/>
        <end position="487"/>
    </location>
    <ligand>
        <name>substrate</name>
    </ligand>
</feature>
<dbReference type="SUPFAM" id="SSF52799">
    <property type="entry name" value="(Phosphotyrosine protein) phosphatases II"/>
    <property type="match status" value="1"/>
</dbReference>
<feature type="compositionally biased region" description="Low complexity" evidence="4">
    <location>
        <begin position="69"/>
        <end position="82"/>
    </location>
</feature>
<feature type="region of interest" description="Disordered" evidence="4">
    <location>
        <begin position="770"/>
        <end position="818"/>
    </location>
</feature>
<dbReference type="Pfam" id="PF06602">
    <property type="entry name" value="Myotub-related"/>
    <property type="match status" value="1"/>
</dbReference>
<dbReference type="GO" id="GO:0046856">
    <property type="term" value="P:phosphatidylinositol dephosphorylation"/>
    <property type="evidence" value="ECO:0007669"/>
    <property type="project" value="TreeGrafter"/>
</dbReference>
<evidence type="ECO:0000256" key="4">
    <source>
        <dbReference type="SAM" id="MobiDB-lite"/>
    </source>
</evidence>
<dbReference type="PANTHER" id="PTHR10807">
    <property type="entry name" value="MYOTUBULARIN-RELATED"/>
    <property type="match status" value="1"/>
</dbReference>
<comment type="caution">
    <text evidence="6">The sequence shown here is derived from an EMBL/GenBank/DDBJ whole genome shotgun (WGS) entry which is preliminary data.</text>
</comment>
<feature type="region of interest" description="Disordered" evidence="4">
    <location>
        <begin position="575"/>
        <end position="606"/>
    </location>
</feature>
<dbReference type="GeneID" id="63675501"/>